<feature type="chain" id="PRO_5042248756" evidence="1">
    <location>
        <begin position="22"/>
        <end position="247"/>
    </location>
</feature>
<dbReference type="AlphaFoldDB" id="A0AAD6VVT9"/>
<dbReference type="Proteomes" id="UP001219525">
    <property type="component" value="Unassembled WGS sequence"/>
</dbReference>
<reference evidence="2" key="1">
    <citation type="submission" date="2023-03" db="EMBL/GenBank/DDBJ databases">
        <title>Massive genome expansion in bonnet fungi (Mycena s.s.) driven by repeated elements and novel gene families across ecological guilds.</title>
        <authorList>
            <consortium name="Lawrence Berkeley National Laboratory"/>
            <person name="Harder C.B."/>
            <person name="Miyauchi S."/>
            <person name="Viragh M."/>
            <person name="Kuo A."/>
            <person name="Thoen E."/>
            <person name="Andreopoulos B."/>
            <person name="Lu D."/>
            <person name="Skrede I."/>
            <person name="Drula E."/>
            <person name="Henrissat B."/>
            <person name="Morin E."/>
            <person name="Kohler A."/>
            <person name="Barry K."/>
            <person name="LaButti K."/>
            <person name="Morin E."/>
            <person name="Salamov A."/>
            <person name="Lipzen A."/>
            <person name="Mereny Z."/>
            <person name="Hegedus B."/>
            <person name="Baldrian P."/>
            <person name="Stursova M."/>
            <person name="Weitz H."/>
            <person name="Taylor A."/>
            <person name="Grigoriev I.V."/>
            <person name="Nagy L.G."/>
            <person name="Martin F."/>
            <person name="Kauserud H."/>
        </authorList>
    </citation>
    <scope>NUCLEOTIDE SEQUENCE</scope>
    <source>
        <strain evidence="2">9144</strain>
    </source>
</reference>
<evidence type="ECO:0000313" key="2">
    <source>
        <dbReference type="EMBL" id="KAJ7222176.1"/>
    </source>
</evidence>
<name>A0AAD6VVT9_9AGAR</name>
<accession>A0AAD6VVT9</accession>
<gene>
    <name evidence="2" type="ORF">GGX14DRAFT_662806</name>
</gene>
<protein>
    <submittedName>
        <fullName evidence="2">Uncharacterized protein</fullName>
    </submittedName>
</protein>
<organism evidence="2 3">
    <name type="scientific">Mycena pura</name>
    <dbReference type="NCBI Taxonomy" id="153505"/>
    <lineage>
        <taxon>Eukaryota</taxon>
        <taxon>Fungi</taxon>
        <taxon>Dikarya</taxon>
        <taxon>Basidiomycota</taxon>
        <taxon>Agaricomycotina</taxon>
        <taxon>Agaricomycetes</taxon>
        <taxon>Agaricomycetidae</taxon>
        <taxon>Agaricales</taxon>
        <taxon>Marasmiineae</taxon>
        <taxon>Mycenaceae</taxon>
        <taxon>Mycena</taxon>
    </lineage>
</organism>
<proteinExistence type="predicted"/>
<evidence type="ECO:0000256" key="1">
    <source>
        <dbReference type="SAM" id="SignalP"/>
    </source>
</evidence>
<keyword evidence="1" id="KW-0732">Signal</keyword>
<evidence type="ECO:0000313" key="3">
    <source>
        <dbReference type="Proteomes" id="UP001219525"/>
    </source>
</evidence>
<keyword evidence="3" id="KW-1185">Reference proteome</keyword>
<comment type="caution">
    <text evidence="2">The sequence shown here is derived from an EMBL/GenBank/DDBJ whole genome shotgun (WGS) entry which is preliminary data.</text>
</comment>
<dbReference type="EMBL" id="JARJCW010000007">
    <property type="protein sequence ID" value="KAJ7222176.1"/>
    <property type="molecule type" value="Genomic_DNA"/>
</dbReference>
<sequence>MFSTSATFLASLIALLPAAHALVALPWSMTNVPSSGLTDITFPLTIVQADHISGYYFAQQFQFINSGIGYTGIQPRPDKGGQAVLHGVFSSFVAGSTSGDPNCSSGADGGAGVSCSFEWSGTYGRTYNFEVAYSSGLWVGTAIDTVSGVRIHIGSFKLPPGAGGIASSQVGFVEWYPWNGAEPANHCAKLPYQATIFGAPFTSHSGSKGVESLAYEYGDCVGQVAFNTQAVANGVGNNCGFRGQTGA</sequence>
<feature type="signal peptide" evidence="1">
    <location>
        <begin position="1"/>
        <end position="21"/>
    </location>
</feature>